<evidence type="ECO:0000256" key="1">
    <source>
        <dbReference type="ARBA" id="ARBA00004225"/>
    </source>
</evidence>
<name>A0A0L7LJJ4_OPEBR</name>
<evidence type="ECO:0000256" key="2">
    <source>
        <dbReference type="ARBA" id="ARBA00022692"/>
    </source>
</evidence>
<evidence type="ECO:0000256" key="5">
    <source>
        <dbReference type="ARBA" id="ARBA00023136"/>
    </source>
</evidence>
<dbReference type="PANTHER" id="PTHR16296:SF2">
    <property type="entry name" value="TRANSMEMBRANE PROTEIN 126A"/>
    <property type="match status" value="1"/>
</dbReference>
<dbReference type="AlphaFoldDB" id="A0A0L7LJJ4"/>
<protein>
    <recommendedName>
        <fullName evidence="9">Transmembrane protein 126A</fullName>
    </recommendedName>
</protein>
<keyword evidence="2 6" id="KW-0812">Transmembrane</keyword>
<reference evidence="7 8" key="1">
    <citation type="journal article" date="2015" name="Genome Biol. Evol.">
        <title>The genome of winter moth (Operophtera brumata) provides a genomic perspective on sexual dimorphism and phenology.</title>
        <authorList>
            <person name="Derks M.F."/>
            <person name="Smit S."/>
            <person name="Salis L."/>
            <person name="Schijlen E."/>
            <person name="Bossers A."/>
            <person name="Mateman C."/>
            <person name="Pijl A.S."/>
            <person name="de Ridder D."/>
            <person name="Groenen M.A."/>
            <person name="Visser M.E."/>
            <person name="Megens H.J."/>
        </authorList>
    </citation>
    <scope>NUCLEOTIDE SEQUENCE [LARGE SCALE GENOMIC DNA]</scope>
    <source>
        <strain evidence="7">WM2013NL</strain>
        <tissue evidence="7">Head and thorax</tissue>
    </source>
</reference>
<dbReference type="Pfam" id="PF07114">
    <property type="entry name" value="TMEM126"/>
    <property type="match status" value="1"/>
</dbReference>
<evidence type="ECO:0008006" key="9">
    <source>
        <dbReference type="Google" id="ProtNLM"/>
    </source>
</evidence>
<feature type="transmembrane region" description="Helical" evidence="6">
    <location>
        <begin position="71"/>
        <end position="92"/>
    </location>
</feature>
<accession>A0A0L7LJJ4</accession>
<feature type="transmembrane region" description="Helical" evidence="6">
    <location>
        <begin position="40"/>
        <end position="59"/>
    </location>
</feature>
<feature type="transmembrane region" description="Helical" evidence="6">
    <location>
        <begin position="104"/>
        <end position="123"/>
    </location>
</feature>
<organism evidence="7 8">
    <name type="scientific">Operophtera brumata</name>
    <name type="common">Winter moth</name>
    <name type="synonym">Phalaena brumata</name>
    <dbReference type="NCBI Taxonomy" id="104452"/>
    <lineage>
        <taxon>Eukaryota</taxon>
        <taxon>Metazoa</taxon>
        <taxon>Ecdysozoa</taxon>
        <taxon>Arthropoda</taxon>
        <taxon>Hexapoda</taxon>
        <taxon>Insecta</taxon>
        <taxon>Pterygota</taxon>
        <taxon>Neoptera</taxon>
        <taxon>Endopterygota</taxon>
        <taxon>Lepidoptera</taxon>
        <taxon>Glossata</taxon>
        <taxon>Ditrysia</taxon>
        <taxon>Geometroidea</taxon>
        <taxon>Geometridae</taxon>
        <taxon>Larentiinae</taxon>
        <taxon>Operophtera</taxon>
    </lineage>
</organism>
<evidence type="ECO:0000256" key="4">
    <source>
        <dbReference type="ARBA" id="ARBA00023128"/>
    </source>
</evidence>
<evidence type="ECO:0000313" key="8">
    <source>
        <dbReference type="Proteomes" id="UP000037510"/>
    </source>
</evidence>
<keyword evidence="5 6" id="KW-0472">Membrane</keyword>
<dbReference type="STRING" id="104452.A0A0L7LJJ4"/>
<gene>
    <name evidence="7" type="ORF">OBRU01_07022</name>
</gene>
<dbReference type="PANTHER" id="PTHR16296">
    <property type="entry name" value="UNCHARACTERIZED HYPOTHALAMUS PROTEIN HT007"/>
    <property type="match status" value="1"/>
</dbReference>
<proteinExistence type="predicted"/>
<evidence type="ECO:0000256" key="6">
    <source>
        <dbReference type="SAM" id="Phobius"/>
    </source>
</evidence>
<comment type="caution">
    <text evidence="7">The sequence shown here is derived from an EMBL/GenBank/DDBJ whole genome shotgun (WGS) entry which is preliminary data.</text>
</comment>
<evidence type="ECO:0000313" key="7">
    <source>
        <dbReference type="EMBL" id="KOB75713.1"/>
    </source>
</evidence>
<keyword evidence="3 6" id="KW-1133">Transmembrane helix</keyword>
<feature type="transmembrane region" description="Helical" evidence="6">
    <location>
        <begin position="144"/>
        <end position="165"/>
    </location>
</feature>
<dbReference type="GO" id="GO:0031966">
    <property type="term" value="C:mitochondrial membrane"/>
    <property type="evidence" value="ECO:0007669"/>
    <property type="project" value="UniProtKB-SubCell"/>
</dbReference>
<evidence type="ECO:0000256" key="3">
    <source>
        <dbReference type="ARBA" id="ARBA00022989"/>
    </source>
</evidence>
<keyword evidence="4" id="KW-0496">Mitochondrion</keyword>
<dbReference type="Proteomes" id="UP000037510">
    <property type="component" value="Unassembled WGS sequence"/>
</dbReference>
<sequence length="193" mass="21668">MALMKSTVVPDDAVSMTEMEATKYVWDLVGEWNSLSDTWALRYGSIFLGGLNALSGVIINRHYRNKLKLGTYGYISSVVPITVMPAMLTALFHRHLGMGIGYPMVLGPASALLFANRYSTFRVPQLNEGPKKMFKFLQKITKPFNGSLAVIMVAQFIASSAVTYFEMKNNFSLRNKMLAIEEKVFGEHELKNR</sequence>
<keyword evidence="8" id="KW-1185">Reference proteome</keyword>
<dbReference type="GO" id="GO:0032981">
    <property type="term" value="P:mitochondrial respiratory chain complex I assembly"/>
    <property type="evidence" value="ECO:0007669"/>
    <property type="project" value="TreeGrafter"/>
</dbReference>
<dbReference type="InterPro" id="IPR009801">
    <property type="entry name" value="TMEM126"/>
</dbReference>
<dbReference type="EMBL" id="JTDY01000838">
    <property type="protein sequence ID" value="KOB75713.1"/>
    <property type="molecule type" value="Genomic_DNA"/>
</dbReference>
<comment type="subcellular location">
    <subcellularLocation>
        <location evidence="1">Mitochondrion membrane</location>
        <topology evidence="1">Multi-pass membrane protein</topology>
    </subcellularLocation>
</comment>